<feature type="domain" description="Integrase catalytic" evidence="1">
    <location>
        <begin position="40"/>
        <end position="132"/>
    </location>
</feature>
<sequence length="132" mass="15702">MYQDLKKVFWWPRMKKDIAKFVSVCLVCQKAKIEHQKPSGLLQPLSIPEWKWDSISMDFVVALPKIVRRHDSIWVIVDRLTKSPHFLPINIRYSLERLARLYIDEIVRLHGIPSSIVSDRDPRFASRFWESL</sequence>
<dbReference type="AlphaFoldDB" id="A0A151TL13"/>
<dbReference type="Pfam" id="PF17921">
    <property type="entry name" value="Integrase_H2C2"/>
    <property type="match status" value="1"/>
</dbReference>
<dbReference type="Gene3D" id="3.30.420.10">
    <property type="entry name" value="Ribonuclease H-like superfamily/Ribonuclease H"/>
    <property type="match status" value="1"/>
</dbReference>
<accession>A0A151TL13</accession>
<evidence type="ECO:0000313" key="4">
    <source>
        <dbReference type="EMBL" id="KYP67730.1"/>
    </source>
</evidence>
<evidence type="ECO:0000313" key="2">
    <source>
        <dbReference type="EMBL" id="KYP67727.1"/>
    </source>
</evidence>
<dbReference type="EMBL" id="CM003607">
    <property type="protein sequence ID" value="KYP67730.1"/>
    <property type="molecule type" value="Genomic_DNA"/>
</dbReference>
<evidence type="ECO:0000313" key="5">
    <source>
        <dbReference type="Proteomes" id="UP000075243"/>
    </source>
</evidence>
<dbReference type="GO" id="GO:0003676">
    <property type="term" value="F:nucleic acid binding"/>
    <property type="evidence" value="ECO:0007669"/>
    <property type="project" value="InterPro"/>
</dbReference>
<dbReference type="InterPro" id="IPR012337">
    <property type="entry name" value="RNaseH-like_sf"/>
</dbReference>
<dbReference type="PANTHER" id="PTHR35046">
    <property type="entry name" value="ZINC KNUCKLE (CCHC-TYPE) FAMILY PROTEIN"/>
    <property type="match status" value="1"/>
</dbReference>
<dbReference type="PROSITE" id="PS50994">
    <property type="entry name" value="INTEGRASE"/>
    <property type="match status" value="1"/>
</dbReference>
<reference evidence="2 5" key="1">
    <citation type="journal article" date="2012" name="Nat. Biotechnol.">
        <title>Draft genome sequence of pigeonpea (Cajanus cajan), an orphan legume crop of resource-poor farmers.</title>
        <authorList>
            <person name="Varshney R.K."/>
            <person name="Chen W."/>
            <person name="Li Y."/>
            <person name="Bharti A.K."/>
            <person name="Saxena R.K."/>
            <person name="Schlueter J.A."/>
            <person name="Donoghue M.T."/>
            <person name="Azam S."/>
            <person name="Fan G."/>
            <person name="Whaley A.M."/>
            <person name="Farmer A.D."/>
            <person name="Sheridan J."/>
            <person name="Iwata A."/>
            <person name="Tuteja R."/>
            <person name="Penmetsa R.V."/>
            <person name="Wu W."/>
            <person name="Upadhyaya H.D."/>
            <person name="Yang S.P."/>
            <person name="Shah T."/>
            <person name="Saxena K.B."/>
            <person name="Michael T."/>
            <person name="McCombie W.R."/>
            <person name="Yang B."/>
            <person name="Zhang G."/>
            <person name="Yang H."/>
            <person name="Wang J."/>
            <person name="Spillane C."/>
            <person name="Cook D.R."/>
            <person name="May G.D."/>
            <person name="Xu X."/>
            <person name="Jackson S.A."/>
        </authorList>
    </citation>
    <scope>NUCLEOTIDE SEQUENCE [LARGE SCALE GENOMIC DNA]</scope>
    <source>
        <strain evidence="5">cv. Asha</strain>
    </source>
</reference>
<dbReference type="Proteomes" id="UP000075243">
    <property type="component" value="Chromosome 5"/>
</dbReference>
<dbReference type="InterPro" id="IPR001584">
    <property type="entry name" value="Integrase_cat-core"/>
</dbReference>
<dbReference type="OMA" id="PRTWSNH"/>
<proteinExistence type="predicted"/>
<evidence type="ECO:0000313" key="3">
    <source>
        <dbReference type="EMBL" id="KYP67728.1"/>
    </source>
</evidence>
<dbReference type="PANTHER" id="PTHR35046:SF26">
    <property type="entry name" value="RNA-DIRECTED DNA POLYMERASE"/>
    <property type="match status" value="1"/>
</dbReference>
<dbReference type="Gramene" id="C.cajan_23393.t">
    <property type="protein sequence ID" value="C.cajan_23393.t.cds1"/>
    <property type="gene ID" value="C.cajan_23393"/>
</dbReference>
<dbReference type="Gramene" id="C.cajan_23394.t">
    <property type="protein sequence ID" value="C.cajan_23394.t.cds1"/>
    <property type="gene ID" value="C.cajan_23394"/>
</dbReference>
<dbReference type="EMBL" id="CM003607">
    <property type="protein sequence ID" value="KYP67728.1"/>
    <property type="molecule type" value="Genomic_DNA"/>
</dbReference>
<dbReference type="GO" id="GO:0015074">
    <property type="term" value="P:DNA integration"/>
    <property type="evidence" value="ECO:0007669"/>
    <property type="project" value="InterPro"/>
</dbReference>
<keyword evidence="5" id="KW-1185">Reference proteome</keyword>
<dbReference type="Gramene" id="C.cajan_23396.t">
    <property type="protein sequence ID" value="C.cajan_23396.t.cds1"/>
    <property type="gene ID" value="C.cajan_23396"/>
</dbReference>
<protein>
    <submittedName>
        <fullName evidence="2">Transposon Ty3-I Gag-Pol polyprotein</fullName>
    </submittedName>
</protein>
<dbReference type="EMBL" id="CM003607">
    <property type="protein sequence ID" value="KYP67727.1"/>
    <property type="molecule type" value="Genomic_DNA"/>
</dbReference>
<organism evidence="2 5">
    <name type="scientific">Cajanus cajan</name>
    <name type="common">Pigeon pea</name>
    <name type="synonym">Cajanus indicus</name>
    <dbReference type="NCBI Taxonomy" id="3821"/>
    <lineage>
        <taxon>Eukaryota</taxon>
        <taxon>Viridiplantae</taxon>
        <taxon>Streptophyta</taxon>
        <taxon>Embryophyta</taxon>
        <taxon>Tracheophyta</taxon>
        <taxon>Spermatophyta</taxon>
        <taxon>Magnoliopsida</taxon>
        <taxon>eudicotyledons</taxon>
        <taxon>Gunneridae</taxon>
        <taxon>Pentapetalae</taxon>
        <taxon>rosids</taxon>
        <taxon>fabids</taxon>
        <taxon>Fabales</taxon>
        <taxon>Fabaceae</taxon>
        <taxon>Papilionoideae</taxon>
        <taxon>50 kb inversion clade</taxon>
        <taxon>NPAAA clade</taxon>
        <taxon>indigoferoid/millettioid clade</taxon>
        <taxon>Phaseoleae</taxon>
        <taxon>Cajanus</taxon>
    </lineage>
</organism>
<gene>
    <name evidence="2" type="ORF">KK1_024079</name>
    <name evidence="3" type="ORF">KK1_024080</name>
    <name evidence="4" type="ORF">KK1_024082</name>
</gene>
<evidence type="ECO:0000259" key="1">
    <source>
        <dbReference type="PROSITE" id="PS50994"/>
    </source>
</evidence>
<dbReference type="Gene3D" id="1.10.340.70">
    <property type="match status" value="1"/>
</dbReference>
<dbReference type="InterPro" id="IPR041588">
    <property type="entry name" value="Integrase_H2C2"/>
</dbReference>
<name>A0A151TL13_CAJCA</name>
<dbReference type="InterPro" id="IPR036397">
    <property type="entry name" value="RNaseH_sf"/>
</dbReference>
<dbReference type="SUPFAM" id="SSF53098">
    <property type="entry name" value="Ribonuclease H-like"/>
    <property type="match status" value="1"/>
</dbReference>
<dbReference type="STRING" id="3821.A0A151TL13"/>